<evidence type="ECO:0000313" key="9">
    <source>
        <dbReference type="EMBL" id="GGI10404.1"/>
    </source>
</evidence>
<dbReference type="Pfam" id="PF06781">
    <property type="entry name" value="CrgA"/>
    <property type="match status" value="1"/>
</dbReference>
<dbReference type="GO" id="GO:0051301">
    <property type="term" value="P:cell division"/>
    <property type="evidence" value="ECO:0007669"/>
    <property type="project" value="UniProtKB-KW"/>
</dbReference>
<keyword evidence="6 7" id="KW-0131">Cell cycle</keyword>
<dbReference type="EMBL" id="BMDG01000011">
    <property type="protein sequence ID" value="GGI10404.1"/>
    <property type="molecule type" value="Genomic_DNA"/>
</dbReference>
<reference evidence="10" key="1">
    <citation type="journal article" date="2019" name="Int. J. Syst. Evol. Microbiol.">
        <title>The Global Catalogue of Microorganisms (GCM) 10K type strain sequencing project: providing services to taxonomists for standard genome sequencing and annotation.</title>
        <authorList>
            <consortium name="The Broad Institute Genomics Platform"/>
            <consortium name="The Broad Institute Genome Sequencing Center for Infectious Disease"/>
            <person name="Wu L."/>
            <person name="Ma J."/>
        </authorList>
    </citation>
    <scope>NUCLEOTIDE SEQUENCE [LARGE SCALE GENOMIC DNA]</scope>
    <source>
        <strain evidence="10">CCM 8653</strain>
    </source>
</reference>
<evidence type="ECO:0000313" key="10">
    <source>
        <dbReference type="Proteomes" id="UP000632535"/>
    </source>
</evidence>
<evidence type="ECO:0000256" key="8">
    <source>
        <dbReference type="SAM" id="MobiDB-lite"/>
    </source>
</evidence>
<evidence type="ECO:0000256" key="2">
    <source>
        <dbReference type="ARBA" id="ARBA00022618"/>
    </source>
</evidence>
<comment type="caution">
    <text evidence="9">The sequence shown here is derived from an EMBL/GenBank/DDBJ whole genome shotgun (WGS) entry which is preliminary data.</text>
</comment>
<feature type="compositionally biased region" description="Basic residues" evidence="8">
    <location>
        <begin position="1"/>
        <end position="10"/>
    </location>
</feature>
<feature type="region of interest" description="Disordered" evidence="8">
    <location>
        <begin position="1"/>
        <end position="28"/>
    </location>
</feature>
<dbReference type="Proteomes" id="UP000632535">
    <property type="component" value="Unassembled WGS sequence"/>
</dbReference>
<dbReference type="InterPro" id="IPR009619">
    <property type="entry name" value="CrgA"/>
</dbReference>
<dbReference type="HAMAP" id="MF_00631">
    <property type="entry name" value="CrgA"/>
    <property type="match status" value="1"/>
</dbReference>
<evidence type="ECO:0000256" key="6">
    <source>
        <dbReference type="ARBA" id="ARBA00023306"/>
    </source>
</evidence>
<keyword evidence="4 7" id="KW-1133">Transmembrane helix</keyword>
<organism evidence="9 10">
    <name type="scientific">Isoptericola cucumis</name>
    <dbReference type="NCBI Taxonomy" id="1776856"/>
    <lineage>
        <taxon>Bacteria</taxon>
        <taxon>Bacillati</taxon>
        <taxon>Actinomycetota</taxon>
        <taxon>Actinomycetes</taxon>
        <taxon>Micrococcales</taxon>
        <taxon>Promicromonosporaceae</taxon>
        <taxon>Isoptericola</taxon>
    </lineage>
</organism>
<sequence length="87" mass="9387">MPESKSRKKKDVPSKPTPPVAAKPQGGNPRWLVPTMLGLMLIGLAWIVLYYLTAPGMGLPIPALGGWNLAVGFVFIIAGFGLTTRWK</sequence>
<evidence type="ECO:0000256" key="3">
    <source>
        <dbReference type="ARBA" id="ARBA00022692"/>
    </source>
</evidence>
<feature type="transmembrane region" description="Helical" evidence="7">
    <location>
        <begin position="31"/>
        <end position="52"/>
    </location>
</feature>
<keyword evidence="10" id="KW-1185">Reference proteome</keyword>
<keyword evidence="3 7" id="KW-0812">Transmembrane</keyword>
<evidence type="ECO:0000256" key="7">
    <source>
        <dbReference type="HAMAP-Rule" id="MF_00631"/>
    </source>
</evidence>
<evidence type="ECO:0000256" key="5">
    <source>
        <dbReference type="ARBA" id="ARBA00023136"/>
    </source>
</evidence>
<comment type="function">
    <text evidence="7">Involved in cell division.</text>
</comment>
<keyword evidence="2 7" id="KW-0132">Cell division</keyword>
<evidence type="ECO:0000256" key="1">
    <source>
        <dbReference type="ARBA" id="ARBA00022475"/>
    </source>
</evidence>
<comment type="subcellular location">
    <subcellularLocation>
        <location evidence="7">Cell membrane</location>
        <topology evidence="7">Multi-pass membrane protein</topology>
    </subcellularLocation>
</comment>
<feature type="transmembrane region" description="Helical" evidence="7">
    <location>
        <begin position="64"/>
        <end position="83"/>
    </location>
</feature>
<gene>
    <name evidence="7 9" type="primary">crgA</name>
    <name evidence="9" type="ORF">GCM10007368_31070</name>
</gene>
<accession>A0ABQ2B8A5</accession>
<proteinExistence type="inferred from homology"/>
<keyword evidence="1 7" id="KW-1003">Cell membrane</keyword>
<keyword evidence="5 7" id="KW-0472">Membrane</keyword>
<name>A0ABQ2B8A5_9MICO</name>
<evidence type="ECO:0000256" key="4">
    <source>
        <dbReference type="ARBA" id="ARBA00022989"/>
    </source>
</evidence>
<comment type="similarity">
    <text evidence="7">Belongs to the CrgA family.</text>
</comment>
<dbReference type="RefSeq" id="WP_188524628.1">
    <property type="nucleotide sequence ID" value="NZ_BMDG01000011.1"/>
</dbReference>
<protein>
    <recommendedName>
        <fullName evidence="7">Cell division protein CrgA</fullName>
    </recommendedName>
</protein>